<organism evidence="1 2">
    <name type="scientific">Novosphingobium beihaiensis</name>
    <dbReference type="NCBI Taxonomy" id="2930389"/>
    <lineage>
        <taxon>Bacteria</taxon>
        <taxon>Pseudomonadati</taxon>
        <taxon>Pseudomonadota</taxon>
        <taxon>Alphaproteobacteria</taxon>
        <taxon>Sphingomonadales</taxon>
        <taxon>Sphingomonadaceae</taxon>
        <taxon>Novosphingobium</taxon>
    </lineage>
</organism>
<sequence>MEAADFLSIPDFPDGCLLLRCNNGTFVSLAAHPFGLTRFFSPVSGASPLPDHGADDKHKQELP</sequence>
<dbReference type="RefSeq" id="WP_243922502.1">
    <property type="nucleotide sequence ID" value="NZ_JALHLG010000025.1"/>
</dbReference>
<gene>
    <name evidence="1" type="ORF">MTR66_15060</name>
</gene>
<evidence type="ECO:0000313" key="2">
    <source>
        <dbReference type="Proteomes" id="UP001202281"/>
    </source>
</evidence>
<accession>A0ABT0BSW8</accession>
<keyword evidence="2" id="KW-1185">Reference proteome</keyword>
<protein>
    <submittedName>
        <fullName evidence="1">Uncharacterized protein</fullName>
    </submittedName>
</protein>
<evidence type="ECO:0000313" key="1">
    <source>
        <dbReference type="EMBL" id="MCJ2188132.1"/>
    </source>
</evidence>
<name>A0ABT0BSW8_9SPHN</name>
<proteinExistence type="predicted"/>
<dbReference type="EMBL" id="JALHLG010000025">
    <property type="protein sequence ID" value="MCJ2188132.1"/>
    <property type="molecule type" value="Genomic_DNA"/>
</dbReference>
<reference evidence="1 2" key="1">
    <citation type="submission" date="2022-04" db="EMBL/GenBank/DDBJ databases">
        <title>Identification of a novel bacterium isolated from mangrove sediments.</title>
        <authorList>
            <person name="Pan X."/>
        </authorList>
    </citation>
    <scope>NUCLEOTIDE SEQUENCE [LARGE SCALE GENOMIC DNA]</scope>
    <source>
        <strain evidence="1 2">B2638</strain>
    </source>
</reference>
<comment type="caution">
    <text evidence="1">The sequence shown here is derived from an EMBL/GenBank/DDBJ whole genome shotgun (WGS) entry which is preliminary data.</text>
</comment>
<dbReference type="Proteomes" id="UP001202281">
    <property type="component" value="Unassembled WGS sequence"/>
</dbReference>